<sequence>MAEAGFECIRELGQPENRKTEKPKNRDFADGATRLRSDVCRLRGTRDVLPPHRDDGRTSLHQRAIFQDPHVAAGPQQPFNLLEERWDHCKVEGRAREKRNNRGPWRGSPALVLSRSVSVSHPFKPHQTSFTTVTDMLLALPSRRALFKYSALPMKFRPISCTEHALTNGESERGDRPMRGDASWIVVGRDGSRSGTSPQHSHQIVGVTVVPTPEFCAGFEPATFSCEGNSQKDLQHSSGTRTLLALWDLTKGAPFFLGTGQNAVVTRLTSGSCCYHVGKWLKQDSNLRPSQYIRDAL</sequence>
<accession>A0AAD7FIC1</accession>
<protein>
    <submittedName>
        <fullName evidence="2">Uncharacterized protein</fullName>
    </submittedName>
</protein>
<evidence type="ECO:0000313" key="3">
    <source>
        <dbReference type="Proteomes" id="UP001221142"/>
    </source>
</evidence>
<gene>
    <name evidence="2" type="ORF">FB45DRAFT_869056</name>
</gene>
<evidence type="ECO:0000256" key="1">
    <source>
        <dbReference type="SAM" id="MobiDB-lite"/>
    </source>
</evidence>
<keyword evidence="3" id="KW-1185">Reference proteome</keyword>
<evidence type="ECO:0000313" key="2">
    <source>
        <dbReference type="EMBL" id="KAJ7625916.1"/>
    </source>
</evidence>
<dbReference type="EMBL" id="JARKIF010000012">
    <property type="protein sequence ID" value="KAJ7625916.1"/>
    <property type="molecule type" value="Genomic_DNA"/>
</dbReference>
<proteinExistence type="predicted"/>
<dbReference type="AlphaFoldDB" id="A0AAD7FIC1"/>
<feature type="compositionally biased region" description="Basic and acidic residues" evidence="1">
    <location>
        <begin position="16"/>
        <end position="32"/>
    </location>
</feature>
<feature type="region of interest" description="Disordered" evidence="1">
    <location>
        <begin position="11"/>
        <end position="32"/>
    </location>
</feature>
<organism evidence="2 3">
    <name type="scientific">Roridomyces roridus</name>
    <dbReference type="NCBI Taxonomy" id="1738132"/>
    <lineage>
        <taxon>Eukaryota</taxon>
        <taxon>Fungi</taxon>
        <taxon>Dikarya</taxon>
        <taxon>Basidiomycota</taxon>
        <taxon>Agaricomycotina</taxon>
        <taxon>Agaricomycetes</taxon>
        <taxon>Agaricomycetidae</taxon>
        <taxon>Agaricales</taxon>
        <taxon>Marasmiineae</taxon>
        <taxon>Mycenaceae</taxon>
        <taxon>Roridomyces</taxon>
    </lineage>
</organism>
<reference evidence="2" key="1">
    <citation type="submission" date="2023-03" db="EMBL/GenBank/DDBJ databases">
        <title>Massive genome expansion in bonnet fungi (Mycena s.s.) driven by repeated elements and novel gene families across ecological guilds.</title>
        <authorList>
            <consortium name="Lawrence Berkeley National Laboratory"/>
            <person name="Harder C.B."/>
            <person name="Miyauchi S."/>
            <person name="Viragh M."/>
            <person name="Kuo A."/>
            <person name="Thoen E."/>
            <person name="Andreopoulos B."/>
            <person name="Lu D."/>
            <person name="Skrede I."/>
            <person name="Drula E."/>
            <person name="Henrissat B."/>
            <person name="Morin E."/>
            <person name="Kohler A."/>
            <person name="Barry K."/>
            <person name="LaButti K."/>
            <person name="Morin E."/>
            <person name="Salamov A."/>
            <person name="Lipzen A."/>
            <person name="Mereny Z."/>
            <person name="Hegedus B."/>
            <person name="Baldrian P."/>
            <person name="Stursova M."/>
            <person name="Weitz H."/>
            <person name="Taylor A."/>
            <person name="Grigoriev I.V."/>
            <person name="Nagy L.G."/>
            <person name="Martin F."/>
            <person name="Kauserud H."/>
        </authorList>
    </citation>
    <scope>NUCLEOTIDE SEQUENCE</scope>
    <source>
        <strain evidence="2">9284</strain>
    </source>
</reference>
<dbReference type="Proteomes" id="UP001221142">
    <property type="component" value="Unassembled WGS sequence"/>
</dbReference>
<comment type="caution">
    <text evidence="2">The sequence shown here is derived from an EMBL/GenBank/DDBJ whole genome shotgun (WGS) entry which is preliminary data.</text>
</comment>
<name>A0AAD7FIC1_9AGAR</name>